<accession>A0A1S3DLB1</accession>
<keyword evidence="1" id="KW-1133">Transmembrane helix</keyword>
<name>A0A1S3DLB1_DIACI</name>
<keyword evidence="1" id="KW-0812">Transmembrane</keyword>
<dbReference type="RefSeq" id="XP_008484188.1">
    <property type="nucleotide sequence ID" value="XM_008485966.2"/>
</dbReference>
<dbReference type="AlphaFoldDB" id="A0A1S3DLB1"/>
<dbReference type="PaxDb" id="121845-A0A1S3DLB1"/>
<evidence type="ECO:0000313" key="3">
    <source>
        <dbReference type="RefSeq" id="XP_008484188.1"/>
    </source>
</evidence>
<sequence length="107" mass="12684">MFSIQGLIVLVVVVWYSLIILKSTNSYYKEAYKKHLEDESRPYEPGKLTKEIGNVHKVDQSENKMIHQENKAELIREEYCQEDEEMDVCFLNSEESLVLEKMYKSYP</sequence>
<organism evidence="2 3">
    <name type="scientific">Diaphorina citri</name>
    <name type="common">Asian citrus psyllid</name>
    <dbReference type="NCBI Taxonomy" id="121845"/>
    <lineage>
        <taxon>Eukaryota</taxon>
        <taxon>Metazoa</taxon>
        <taxon>Ecdysozoa</taxon>
        <taxon>Arthropoda</taxon>
        <taxon>Hexapoda</taxon>
        <taxon>Insecta</taxon>
        <taxon>Pterygota</taxon>
        <taxon>Neoptera</taxon>
        <taxon>Paraneoptera</taxon>
        <taxon>Hemiptera</taxon>
        <taxon>Sternorrhyncha</taxon>
        <taxon>Psylloidea</taxon>
        <taxon>Psyllidae</taxon>
        <taxon>Diaphorininae</taxon>
        <taxon>Diaphorina</taxon>
    </lineage>
</organism>
<proteinExistence type="predicted"/>
<evidence type="ECO:0000313" key="2">
    <source>
        <dbReference type="Proteomes" id="UP000079169"/>
    </source>
</evidence>
<keyword evidence="2" id="KW-1185">Reference proteome</keyword>
<evidence type="ECO:0000256" key="1">
    <source>
        <dbReference type="SAM" id="Phobius"/>
    </source>
</evidence>
<gene>
    <name evidence="3" type="primary">LOC103520868</name>
</gene>
<protein>
    <submittedName>
        <fullName evidence="3">Uncharacterized protein LOC103520868</fullName>
    </submittedName>
</protein>
<dbReference type="KEGG" id="dci:103520868"/>
<feature type="transmembrane region" description="Helical" evidence="1">
    <location>
        <begin position="6"/>
        <end position="24"/>
    </location>
</feature>
<dbReference type="Proteomes" id="UP000079169">
    <property type="component" value="Unplaced"/>
</dbReference>
<dbReference type="GeneID" id="103520868"/>
<keyword evidence="1" id="KW-0472">Membrane</keyword>
<reference evidence="3" key="1">
    <citation type="submission" date="2025-08" db="UniProtKB">
        <authorList>
            <consortium name="RefSeq"/>
        </authorList>
    </citation>
    <scope>IDENTIFICATION</scope>
</reference>